<dbReference type="Gene3D" id="3.40.50.300">
    <property type="entry name" value="P-loop containing nucleotide triphosphate hydrolases"/>
    <property type="match status" value="2"/>
</dbReference>
<comment type="subcellular location">
    <subcellularLocation>
        <location evidence="1">Cell inner membrane</location>
        <topology evidence="1">Peripheral membrane protein</topology>
    </subcellularLocation>
</comment>
<sequence length="588" mass="62296">MRPLLTVEDLSIAFGDVGPPVVEGVSFALDAGETLALVGESGSGKTLSAKALIGLLPRAAQLRAGRAIFRAPGGEVDLLRLPAPALRRLRGQTISMVFQEPMSALSPLHRVGAQVGEVLRVHGYEGSVEDRVLEVLDEVGFPDPRRAHDAFPFELSGGLRQRAVIAMAMVGNPKLVIADEPTTALDVTTQATVLELLRRLGRDHALAVILITHDLGVVANMADRVVVLNRGRIMEAGGCSRVLSAPGHPYTRALVAAAPRPPSPLASCGAAAEGTAILSVSGLSKTYPGRTRTFGPPAPPVRAVADFALCLERGRTVAVVGESGSGKSTVAKLITRAERPDPGARMVFRPEAGGEEDISTLSGAGLKAYRRECQMVFQDPYAALSPRLSVQDILTEPLEIHGIGNRAERRARAAALMERVGLSAGHLGRFPHAFSGGQRQRIAIARALALEPELLICDEPTSALDVSVQAEVLAMLEELQAELGLSMVFISHDLTVVSHIADRILVMRRGRVVEEGDPACVFGKPRHPYTRALIAASPEPDTERRLDLKLVAAGAGEPEDWPAPYGYVEGDAPGLVEIAPGHLVRAAA</sequence>
<dbReference type="InterPro" id="IPR013563">
    <property type="entry name" value="Oligopep_ABC_C"/>
</dbReference>
<evidence type="ECO:0000256" key="2">
    <source>
        <dbReference type="ARBA" id="ARBA00005417"/>
    </source>
</evidence>
<dbReference type="PROSITE" id="PS00211">
    <property type="entry name" value="ABC_TRANSPORTER_1"/>
    <property type="match status" value="1"/>
</dbReference>
<keyword evidence="3" id="KW-0813">Transport</keyword>
<dbReference type="InterPro" id="IPR003593">
    <property type="entry name" value="AAA+_ATPase"/>
</dbReference>
<dbReference type="Pfam" id="PF08352">
    <property type="entry name" value="oligo_HPY"/>
    <property type="match status" value="2"/>
</dbReference>
<dbReference type="RefSeq" id="WP_285672607.1">
    <property type="nucleotide sequence ID" value="NZ_BSYI01000024.1"/>
</dbReference>
<protein>
    <submittedName>
        <fullName evidence="7">ABC transporter ATP-binding protein</fullName>
    </submittedName>
</protein>
<evidence type="ECO:0000259" key="6">
    <source>
        <dbReference type="PROSITE" id="PS50893"/>
    </source>
</evidence>
<dbReference type="Proteomes" id="UP001239909">
    <property type="component" value="Unassembled WGS sequence"/>
</dbReference>
<keyword evidence="8" id="KW-1185">Reference proteome</keyword>
<proteinExistence type="inferred from homology"/>
<dbReference type="InterPro" id="IPR003439">
    <property type="entry name" value="ABC_transporter-like_ATP-bd"/>
</dbReference>
<evidence type="ECO:0000256" key="5">
    <source>
        <dbReference type="ARBA" id="ARBA00022840"/>
    </source>
</evidence>
<evidence type="ECO:0000256" key="1">
    <source>
        <dbReference type="ARBA" id="ARBA00004417"/>
    </source>
</evidence>
<dbReference type="EMBL" id="BSYI01000024">
    <property type="protein sequence ID" value="GMG83796.1"/>
    <property type="molecule type" value="Genomic_DNA"/>
</dbReference>
<organism evidence="7 8">
    <name type="scientific">Paralimibaculum aggregatum</name>
    <dbReference type="NCBI Taxonomy" id="3036245"/>
    <lineage>
        <taxon>Bacteria</taxon>
        <taxon>Pseudomonadati</taxon>
        <taxon>Pseudomonadota</taxon>
        <taxon>Alphaproteobacteria</taxon>
        <taxon>Rhodobacterales</taxon>
        <taxon>Paracoccaceae</taxon>
        <taxon>Paralimibaculum</taxon>
    </lineage>
</organism>
<dbReference type="PANTHER" id="PTHR43776:SF7">
    <property type="entry name" value="D,D-DIPEPTIDE TRANSPORT ATP-BINDING PROTEIN DDPF-RELATED"/>
    <property type="match status" value="1"/>
</dbReference>
<evidence type="ECO:0000256" key="4">
    <source>
        <dbReference type="ARBA" id="ARBA00022741"/>
    </source>
</evidence>
<dbReference type="InterPro" id="IPR027417">
    <property type="entry name" value="P-loop_NTPase"/>
</dbReference>
<gene>
    <name evidence="7" type="ORF">LNKW23_30100</name>
</gene>
<dbReference type="Pfam" id="PF00005">
    <property type="entry name" value="ABC_tran"/>
    <property type="match status" value="2"/>
</dbReference>
<comment type="similarity">
    <text evidence="2">Belongs to the ABC transporter superfamily.</text>
</comment>
<keyword evidence="5 7" id="KW-0067">ATP-binding</keyword>
<accession>A0ABQ6LRH4</accession>
<evidence type="ECO:0000313" key="7">
    <source>
        <dbReference type="EMBL" id="GMG83796.1"/>
    </source>
</evidence>
<keyword evidence="4" id="KW-0547">Nucleotide-binding</keyword>
<dbReference type="SUPFAM" id="SSF52540">
    <property type="entry name" value="P-loop containing nucleoside triphosphate hydrolases"/>
    <property type="match status" value="2"/>
</dbReference>
<dbReference type="GO" id="GO:0005524">
    <property type="term" value="F:ATP binding"/>
    <property type="evidence" value="ECO:0007669"/>
    <property type="project" value="UniProtKB-KW"/>
</dbReference>
<dbReference type="PANTHER" id="PTHR43776">
    <property type="entry name" value="TRANSPORT ATP-BINDING PROTEIN"/>
    <property type="match status" value="1"/>
</dbReference>
<evidence type="ECO:0000313" key="8">
    <source>
        <dbReference type="Proteomes" id="UP001239909"/>
    </source>
</evidence>
<dbReference type="InterPro" id="IPR017871">
    <property type="entry name" value="ABC_transporter-like_CS"/>
</dbReference>
<dbReference type="CDD" id="cd03257">
    <property type="entry name" value="ABC_NikE_OppD_transporters"/>
    <property type="match status" value="2"/>
</dbReference>
<evidence type="ECO:0000256" key="3">
    <source>
        <dbReference type="ARBA" id="ARBA00022448"/>
    </source>
</evidence>
<name>A0ABQ6LRH4_9RHOB</name>
<feature type="domain" description="ABC transporter" evidence="6">
    <location>
        <begin position="5"/>
        <end position="255"/>
    </location>
</feature>
<comment type="caution">
    <text evidence="7">The sequence shown here is derived from an EMBL/GenBank/DDBJ whole genome shotgun (WGS) entry which is preliminary data.</text>
</comment>
<dbReference type="PROSITE" id="PS50893">
    <property type="entry name" value="ABC_TRANSPORTER_2"/>
    <property type="match status" value="2"/>
</dbReference>
<dbReference type="SMART" id="SM00382">
    <property type="entry name" value="AAA"/>
    <property type="match status" value="2"/>
</dbReference>
<feature type="domain" description="ABC transporter" evidence="6">
    <location>
        <begin position="278"/>
        <end position="534"/>
    </location>
</feature>
<dbReference type="NCBIfam" id="NF008453">
    <property type="entry name" value="PRK11308.1"/>
    <property type="match status" value="2"/>
</dbReference>
<reference evidence="7 8" key="1">
    <citation type="submission" date="2023-04" db="EMBL/GenBank/DDBJ databases">
        <title>Marinoamorphus aggregata gen. nov., sp. Nov., isolate from tissue of brittle star Ophioplocus japonicus.</title>
        <authorList>
            <person name="Kawano K."/>
            <person name="Sawayama S."/>
            <person name="Nakagawa S."/>
        </authorList>
    </citation>
    <scope>NUCLEOTIDE SEQUENCE [LARGE SCALE GENOMIC DNA]</scope>
    <source>
        <strain evidence="7 8">NKW23</strain>
    </source>
</reference>
<dbReference type="InterPro" id="IPR050319">
    <property type="entry name" value="ABC_transp_ATP-bind"/>
</dbReference>